<dbReference type="Gene3D" id="3.30.70.2460">
    <property type="entry name" value="Rad4, beta-hairpin domain BHD3"/>
    <property type="match status" value="1"/>
</dbReference>
<dbReference type="InterPro" id="IPR018328">
    <property type="entry name" value="Rad4_beta-hairpin_dom3"/>
</dbReference>
<feature type="coiled-coil region" evidence="7">
    <location>
        <begin position="193"/>
        <end position="220"/>
    </location>
</feature>
<sequence>MPLSGGREVQPIMCELRSHVTSFGFVIQQQHVWLRRQWGSGMGKRRGSADAQTDCKKPRKQPVKRTPAARGKADAVEDEREEAPNNKRSRVSAAGARTTKKAPKGAETTPRGDAARKKPPRNKKVQEEEPETEIQNLLSLESQSAVSDAAVKKESGSEDEEDSEEEWEDVEELNATTLDALQATTSNDSGLPTESVEIEIETAEAAKKRLRREKRKAEFAAYLRRIMNRFSKDLREDTHKVHLLCLLGNGFFRSDMCNSPDLQAVALSVVPVKFVNVPAARMDAVYVANLVKWFTTTFTLNPDISPDDQEPLSARLERRFGVYGVRDAEEMVHLFLILLRALQLLSRLVLSLQPIPIKEPPSKMASGPKGKSSKSKTSRPQKSPKGKSKPKWEEKETISLDSSEDEDRKQLDVITPKKEVRKVKKEMSGENSEDTKVKANPKNKLQRKVASKVSYKEESESHEGSSDSDYSYTGSEDSDFSEWDESIERKVKGMSSLKVNRKRSGEGKGKSHVAPGQPKAKSSPKDDDQKPKRRGKIISTDDEEEDEVILPPPTRGSDQWVEVYLEKEEKWVCVDCVYGTVNQPSLCFKAATKPVTYIVGIDTTGHVKDVTRRYDPEWMTGTRKRRIDTEWWEETLLPYRSTDSTQEDKEDVEFEAKLLKQPLPTSITEYKNHPLYALKRHLLKYEAIYPESAAILGSCRGEAVYSRSCVHTLHSRDTWLKDARVVRLGEVPYKMVKGQSNRARKARLADPKKDSNDLALYGQWQTEEYQPPIAVDGKVPRNEFGNVYLFKPNMLPIGCCHLQVSNLHRVARKLDVDCATAITGFDFHCGFSHPITDGYIVCEEYKDVLLAAWENEQVEIERKQKEKREKRALGNWKLLVKGLLIRERLKARYGQKDSAHFTSAAGEGFSSDEEQPASGTPALDTAVSWPQNRKAEEQLGGKVKRKTKREKKGEEKHLFPFEKL</sequence>
<feature type="compositionally biased region" description="Basic residues" evidence="8">
    <location>
        <begin position="371"/>
        <end position="389"/>
    </location>
</feature>
<evidence type="ECO:0000259" key="10">
    <source>
        <dbReference type="SMART" id="SM01031"/>
    </source>
</evidence>
<feature type="compositionally biased region" description="Basic and acidic residues" evidence="8">
    <location>
        <begin position="425"/>
        <end position="437"/>
    </location>
</feature>
<keyword evidence="6" id="KW-0539">Nucleus</keyword>
<proteinExistence type="inferred from homology"/>
<dbReference type="EMBL" id="CAUEEQ010051154">
    <property type="protein sequence ID" value="CAJ0960880.1"/>
    <property type="molecule type" value="Genomic_DNA"/>
</dbReference>
<dbReference type="Gene3D" id="3.90.260.10">
    <property type="entry name" value="Transglutaminase-like"/>
    <property type="match status" value="2"/>
</dbReference>
<feature type="region of interest" description="Disordered" evidence="8">
    <location>
        <begin position="905"/>
        <end position="964"/>
    </location>
</feature>
<feature type="compositionally biased region" description="Acidic residues" evidence="8">
    <location>
        <begin position="476"/>
        <end position="485"/>
    </location>
</feature>
<dbReference type="InterPro" id="IPR018325">
    <property type="entry name" value="Rad4/PNGase_transGLS-fold"/>
</dbReference>
<dbReference type="Gene3D" id="2.20.20.110">
    <property type="entry name" value="Rad4, beta-hairpin domain BHD1"/>
    <property type="match status" value="1"/>
</dbReference>
<feature type="compositionally biased region" description="Acidic residues" evidence="8">
    <location>
        <begin position="157"/>
        <end position="171"/>
    </location>
</feature>
<evidence type="ECO:0000259" key="11">
    <source>
        <dbReference type="SMART" id="SM01032"/>
    </source>
</evidence>
<comment type="caution">
    <text evidence="12">The sequence shown here is derived from an EMBL/GenBank/DDBJ whole genome shotgun (WGS) entry which is preliminary data.</text>
</comment>
<keyword evidence="5" id="KW-0234">DNA repair</keyword>
<dbReference type="Pfam" id="PF10405">
    <property type="entry name" value="BHD_3"/>
    <property type="match status" value="1"/>
</dbReference>
<feature type="domain" description="Rad4 beta-hairpin" evidence="11">
    <location>
        <begin position="779"/>
        <end position="853"/>
    </location>
</feature>
<feature type="compositionally biased region" description="Basic and acidic residues" evidence="8">
    <location>
        <begin position="454"/>
        <end position="465"/>
    </location>
</feature>
<dbReference type="InterPro" id="IPR018326">
    <property type="entry name" value="Rad4_beta-hairpin_dom1"/>
</dbReference>
<dbReference type="InterPro" id="IPR038765">
    <property type="entry name" value="Papain-like_cys_pep_sf"/>
</dbReference>
<keyword evidence="4" id="KW-0238">DNA-binding</keyword>
<dbReference type="NCBIfam" id="TIGR00605">
    <property type="entry name" value="rad4"/>
    <property type="match status" value="1"/>
</dbReference>
<reference evidence="12" key="1">
    <citation type="submission" date="2023-07" db="EMBL/GenBank/DDBJ databases">
        <authorList>
            <person name="Stuckert A."/>
        </authorList>
    </citation>
    <scope>NUCLEOTIDE SEQUENCE</scope>
</reference>
<feature type="domain" description="Rad4 beta-hairpin" evidence="9">
    <location>
        <begin position="659"/>
        <end position="711"/>
    </location>
</feature>
<dbReference type="InterPro" id="IPR018026">
    <property type="entry name" value="DNA_repair_Rad4-like"/>
</dbReference>
<evidence type="ECO:0000256" key="1">
    <source>
        <dbReference type="ARBA" id="ARBA00004123"/>
    </source>
</evidence>
<organism evidence="12 13">
    <name type="scientific">Ranitomeya imitator</name>
    <name type="common">mimic poison frog</name>
    <dbReference type="NCBI Taxonomy" id="111125"/>
    <lineage>
        <taxon>Eukaryota</taxon>
        <taxon>Metazoa</taxon>
        <taxon>Chordata</taxon>
        <taxon>Craniata</taxon>
        <taxon>Vertebrata</taxon>
        <taxon>Euteleostomi</taxon>
        <taxon>Amphibia</taxon>
        <taxon>Batrachia</taxon>
        <taxon>Anura</taxon>
        <taxon>Neobatrachia</taxon>
        <taxon>Hyloidea</taxon>
        <taxon>Dendrobatidae</taxon>
        <taxon>Dendrobatinae</taxon>
        <taxon>Ranitomeya</taxon>
    </lineage>
</organism>
<feature type="compositionally biased region" description="Basic residues" evidence="8">
    <location>
        <begin position="439"/>
        <end position="450"/>
    </location>
</feature>
<protein>
    <recommendedName>
        <fullName evidence="14">DNA repair protein complementing XP-C cells</fullName>
    </recommendedName>
</protein>
<feature type="region of interest" description="Disordered" evidence="8">
    <location>
        <begin position="357"/>
        <end position="554"/>
    </location>
</feature>
<dbReference type="SUPFAM" id="SSF54001">
    <property type="entry name" value="Cysteine proteinases"/>
    <property type="match status" value="1"/>
</dbReference>
<evidence type="ECO:0000313" key="13">
    <source>
        <dbReference type="Proteomes" id="UP001176940"/>
    </source>
</evidence>
<evidence type="ECO:0000313" key="12">
    <source>
        <dbReference type="EMBL" id="CAJ0960880.1"/>
    </source>
</evidence>
<accession>A0ABN9MBF4</accession>
<feature type="domain" description="Rad4 beta-hairpin" evidence="10">
    <location>
        <begin position="713"/>
        <end position="772"/>
    </location>
</feature>
<evidence type="ECO:0000256" key="2">
    <source>
        <dbReference type="ARBA" id="ARBA00009525"/>
    </source>
</evidence>
<dbReference type="Pfam" id="PF03835">
    <property type="entry name" value="Rad4"/>
    <property type="match status" value="1"/>
</dbReference>
<feature type="region of interest" description="Disordered" evidence="8">
    <location>
        <begin position="39"/>
        <end position="171"/>
    </location>
</feature>
<comment type="subcellular location">
    <subcellularLocation>
        <location evidence="1">Nucleus</location>
    </subcellularLocation>
</comment>
<dbReference type="InterPro" id="IPR042488">
    <property type="entry name" value="Rad4_BHD3_sf"/>
</dbReference>
<evidence type="ECO:0000256" key="8">
    <source>
        <dbReference type="SAM" id="MobiDB-lite"/>
    </source>
</evidence>
<feature type="compositionally biased region" description="Basic and acidic residues" evidence="8">
    <location>
        <begin position="951"/>
        <end position="964"/>
    </location>
</feature>
<evidence type="ECO:0000256" key="7">
    <source>
        <dbReference type="SAM" id="Coils"/>
    </source>
</evidence>
<evidence type="ECO:0000256" key="3">
    <source>
        <dbReference type="ARBA" id="ARBA00022763"/>
    </source>
</evidence>
<dbReference type="PANTHER" id="PTHR12135">
    <property type="entry name" value="DNA REPAIR PROTEIN XP-C / RAD4"/>
    <property type="match status" value="1"/>
</dbReference>
<comment type="similarity">
    <text evidence="2">Belongs to the XPC family.</text>
</comment>
<dbReference type="Pfam" id="PF10403">
    <property type="entry name" value="BHD_1"/>
    <property type="match status" value="1"/>
</dbReference>
<feature type="compositionally biased region" description="Polar residues" evidence="8">
    <location>
        <begin position="133"/>
        <end position="146"/>
    </location>
</feature>
<dbReference type="Pfam" id="PF10404">
    <property type="entry name" value="BHD_2"/>
    <property type="match status" value="1"/>
</dbReference>
<evidence type="ECO:0008006" key="14">
    <source>
        <dbReference type="Google" id="ProtNLM"/>
    </source>
</evidence>
<dbReference type="SMART" id="SM01030">
    <property type="entry name" value="BHD_1"/>
    <property type="match status" value="1"/>
</dbReference>
<dbReference type="InterPro" id="IPR018327">
    <property type="entry name" value="BHD_2"/>
</dbReference>
<dbReference type="Proteomes" id="UP001176940">
    <property type="component" value="Unassembled WGS sequence"/>
</dbReference>
<dbReference type="InterPro" id="IPR004583">
    <property type="entry name" value="DNA_repair_Rad4"/>
</dbReference>
<keyword evidence="3" id="KW-0227">DNA damage</keyword>
<feature type="compositionally biased region" description="Basic and acidic residues" evidence="8">
    <location>
        <begin position="406"/>
        <end position="418"/>
    </location>
</feature>
<dbReference type="PANTHER" id="PTHR12135:SF0">
    <property type="entry name" value="DNA REPAIR PROTEIN COMPLEMENTING XP-C CELLS"/>
    <property type="match status" value="1"/>
</dbReference>
<evidence type="ECO:0000259" key="9">
    <source>
        <dbReference type="SMART" id="SM01030"/>
    </source>
</evidence>
<gene>
    <name evidence="12" type="ORF">RIMI_LOCUS17484847</name>
</gene>
<keyword evidence="7" id="KW-0175">Coiled coil</keyword>
<evidence type="ECO:0000256" key="5">
    <source>
        <dbReference type="ARBA" id="ARBA00023204"/>
    </source>
</evidence>
<dbReference type="SMART" id="SM01031">
    <property type="entry name" value="BHD_2"/>
    <property type="match status" value="1"/>
</dbReference>
<keyword evidence="13" id="KW-1185">Reference proteome</keyword>
<dbReference type="SMART" id="SM01032">
    <property type="entry name" value="BHD_3"/>
    <property type="match status" value="1"/>
</dbReference>
<evidence type="ECO:0000256" key="6">
    <source>
        <dbReference type="ARBA" id="ARBA00023242"/>
    </source>
</evidence>
<evidence type="ECO:0000256" key="4">
    <source>
        <dbReference type="ARBA" id="ARBA00023125"/>
    </source>
</evidence>
<dbReference type="InterPro" id="IPR036985">
    <property type="entry name" value="Transglutaminase-like_sf"/>
</dbReference>
<name>A0ABN9MBF4_9NEOB</name>